<evidence type="ECO:0000313" key="5">
    <source>
        <dbReference type="EMBL" id="KAF7134303.1"/>
    </source>
</evidence>
<dbReference type="InterPro" id="IPR001878">
    <property type="entry name" value="Znf_CCHC"/>
</dbReference>
<dbReference type="SMART" id="SM00343">
    <property type="entry name" value="ZnF_C2HC"/>
    <property type="match status" value="2"/>
</dbReference>
<accession>A0A834LFA8</accession>
<organism evidence="5 6">
    <name type="scientific">Rhododendron simsii</name>
    <name type="common">Sims's rhododendron</name>
    <dbReference type="NCBI Taxonomy" id="118357"/>
    <lineage>
        <taxon>Eukaryota</taxon>
        <taxon>Viridiplantae</taxon>
        <taxon>Streptophyta</taxon>
        <taxon>Embryophyta</taxon>
        <taxon>Tracheophyta</taxon>
        <taxon>Spermatophyta</taxon>
        <taxon>Magnoliopsida</taxon>
        <taxon>eudicotyledons</taxon>
        <taxon>Gunneridae</taxon>
        <taxon>Pentapetalae</taxon>
        <taxon>asterids</taxon>
        <taxon>Ericales</taxon>
        <taxon>Ericaceae</taxon>
        <taxon>Ericoideae</taxon>
        <taxon>Rhodoreae</taxon>
        <taxon>Rhododendron</taxon>
    </lineage>
</organism>
<feature type="compositionally biased region" description="Gly residues" evidence="2">
    <location>
        <begin position="410"/>
        <end position="426"/>
    </location>
</feature>
<keyword evidence="3" id="KW-0812">Transmembrane</keyword>
<dbReference type="InterPro" id="IPR036875">
    <property type="entry name" value="Znf_CCHC_sf"/>
</dbReference>
<gene>
    <name evidence="5" type="ORF">RHSIM_Rhsim08G0057000</name>
</gene>
<dbReference type="PROSITE" id="PS50158">
    <property type="entry name" value="ZF_CCHC"/>
    <property type="match status" value="2"/>
</dbReference>
<dbReference type="InterPro" id="IPR005162">
    <property type="entry name" value="Retrotrans_gag_dom"/>
</dbReference>
<dbReference type="GO" id="GO:0008270">
    <property type="term" value="F:zinc ion binding"/>
    <property type="evidence" value="ECO:0007669"/>
    <property type="project" value="UniProtKB-KW"/>
</dbReference>
<evidence type="ECO:0000256" key="3">
    <source>
        <dbReference type="SAM" id="Phobius"/>
    </source>
</evidence>
<dbReference type="PANTHER" id="PTHR34482:SF36">
    <property type="entry name" value="RETROTRANSPOSON GAG DOMAIN-CONTAINING PROTEIN"/>
    <property type="match status" value="1"/>
</dbReference>
<evidence type="ECO:0000259" key="4">
    <source>
        <dbReference type="PROSITE" id="PS50158"/>
    </source>
</evidence>
<dbReference type="SUPFAM" id="SSF57756">
    <property type="entry name" value="Retrovirus zinc finger-like domains"/>
    <property type="match status" value="1"/>
</dbReference>
<comment type="caution">
    <text evidence="5">The sequence shown here is derived from an EMBL/GenBank/DDBJ whole genome shotgun (WGS) entry which is preliminary data.</text>
</comment>
<dbReference type="EMBL" id="WJXA01000008">
    <property type="protein sequence ID" value="KAF7134303.1"/>
    <property type="molecule type" value="Genomic_DNA"/>
</dbReference>
<dbReference type="OrthoDB" id="2272416at2759"/>
<feature type="region of interest" description="Disordered" evidence="2">
    <location>
        <begin position="54"/>
        <end position="85"/>
    </location>
</feature>
<dbReference type="Pfam" id="PF03732">
    <property type="entry name" value="Retrotrans_gag"/>
    <property type="match status" value="1"/>
</dbReference>
<dbReference type="Proteomes" id="UP000626092">
    <property type="component" value="Unassembled WGS sequence"/>
</dbReference>
<feature type="compositionally biased region" description="Low complexity" evidence="2">
    <location>
        <begin position="400"/>
        <end position="409"/>
    </location>
</feature>
<feature type="transmembrane region" description="Helical" evidence="3">
    <location>
        <begin position="12"/>
        <end position="30"/>
    </location>
</feature>
<dbReference type="Pfam" id="PF00098">
    <property type="entry name" value="zf-CCHC"/>
    <property type="match status" value="2"/>
</dbReference>
<evidence type="ECO:0000313" key="6">
    <source>
        <dbReference type="Proteomes" id="UP000626092"/>
    </source>
</evidence>
<feature type="region of interest" description="Disordered" evidence="2">
    <location>
        <begin position="365"/>
        <end position="435"/>
    </location>
</feature>
<dbReference type="Gene3D" id="4.10.60.10">
    <property type="entry name" value="Zinc finger, CCHC-type"/>
    <property type="match status" value="1"/>
</dbReference>
<evidence type="ECO:0000256" key="2">
    <source>
        <dbReference type="SAM" id="MobiDB-lite"/>
    </source>
</evidence>
<keyword evidence="6" id="KW-1185">Reference proteome</keyword>
<reference evidence="5" key="1">
    <citation type="submission" date="2019-11" db="EMBL/GenBank/DDBJ databases">
        <authorList>
            <person name="Liu Y."/>
            <person name="Hou J."/>
            <person name="Li T.-Q."/>
            <person name="Guan C.-H."/>
            <person name="Wu X."/>
            <person name="Wu H.-Z."/>
            <person name="Ling F."/>
            <person name="Zhang R."/>
            <person name="Shi X.-G."/>
            <person name="Ren J.-P."/>
            <person name="Chen E.-F."/>
            <person name="Sun J.-M."/>
        </authorList>
    </citation>
    <scope>NUCLEOTIDE SEQUENCE</scope>
    <source>
        <strain evidence="5">Adult_tree_wgs_1</strain>
        <tissue evidence="5">Leaves</tissue>
    </source>
</reference>
<dbReference type="PANTHER" id="PTHR34482">
    <property type="entry name" value="DNA DAMAGE-INDUCIBLE PROTEIN 1-LIKE"/>
    <property type="match status" value="1"/>
</dbReference>
<sequence length="585" mass="64826">MHRGDSRSISKMMVIIVVVLIIMNDVYNVPHGGDGYDHKILVDASEHENDVYNAHHDDDHAHHGNDHAHHDDDHFPHDDDGNDHKPLVDSSEHVNDVYIVHHDDWTGGVLCYGLEYLDMASEHTVPAEDVATSGDEVEQPHVPLQAPVERDTERILAAMAQYTEQQAALMQLQTAQATERGTGTGLLERFRKLFTTEFGGSVSPEEAKEWLKSVVRVFDAMGVTDAQKVTLATFNLKGTARNWWEALQRQLTAPLPGVTPVVQRVVTWERFVKGFNDQYCPQSYRFRQEAAFSHLQQGDMTVPEYEARFAELSEYAPYMVDTEVKKCNRFRLGLSSQVATRLRIYETEDYAALVEMARKVGNDIQDYKDSQQSNKKNKIEGTTFGKSGGGSDKGGQQRTQGFGNQNFGKSQGGSSGGWKGKSGQGSGKQIAGGSTTTGTRQCFNCGSTDHLLRECTSGVKSFRCFACGETGHMAAQCPRRQAPAASSHEDDVYNVHRADHVSHGAGGVPHDDDHKPLVSASERDDNDVCNIHGLEPLLEDRHAKIIIIITEDIPMKKLQEAAAQLSLPLVVYNVDMGKNQKTRES</sequence>
<keyword evidence="1" id="KW-0863">Zinc-finger</keyword>
<evidence type="ECO:0000256" key="1">
    <source>
        <dbReference type="PROSITE-ProRule" id="PRU00047"/>
    </source>
</evidence>
<keyword evidence="3" id="KW-0472">Membrane</keyword>
<protein>
    <recommendedName>
        <fullName evidence="4">CCHC-type domain-containing protein</fullName>
    </recommendedName>
</protein>
<dbReference type="AlphaFoldDB" id="A0A834LFA8"/>
<dbReference type="GO" id="GO:0003676">
    <property type="term" value="F:nucleic acid binding"/>
    <property type="evidence" value="ECO:0007669"/>
    <property type="project" value="InterPro"/>
</dbReference>
<feature type="domain" description="CCHC-type" evidence="4">
    <location>
        <begin position="463"/>
        <end position="479"/>
    </location>
</feature>
<keyword evidence="1" id="KW-0862">Zinc</keyword>
<keyword evidence="3" id="KW-1133">Transmembrane helix</keyword>
<name>A0A834LFA8_RHOSS</name>
<proteinExistence type="predicted"/>
<keyword evidence="1" id="KW-0479">Metal-binding</keyword>
<feature type="domain" description="CCHC-type" evidence="4">
    <location>
        <begin position="442"/>
        <end position="457"/>
    </location>
</feature>